<dbReference type="InterPro" id="IPR029056">
    <property type="entry name" value="Ribokinase-like"/>
</dbReference>
<dbReference type="NCBIfam" id="TIGR00694">
    <property type="entry name" value="thiM"/>
    <property type="match status" value="1"/>
</dbReference>
<proteinExistence type="inferred from homology"/>
<evidence type="ECO:0000256" key="4">
    <source>
        <dbReference type="ARBA" id="ARBA00022679"/>
    </source>
</evidence>
<keyword evidence="8 11" id="KW-0067">ATP-binding</keyword>
<dbReference type="GO" id="GO:0009228">
    <property type="term" value="P:thiamine biosynthetic process"/>
    <property type="evidence" value="ECO:0007669"/>
    <property type="project" value="UniProtKB-KW"/>
</dbReference>
<dbReference type="PRINTS" id="PR01099">
    <property type="entry name" value="HYETHTZKNASE"/>
</dbReference>
<dbReference type="GO" id="GO:0005524">
    <property type="term" value="F:ATP binding"/>
    <property type="evidence" value="ECO:0007669"/>
    <property type="project" value="UniProtKB-UniRule"/>
</dbReference>
<dbReference type="EC" id="2.7.1.50" evidence="11"/>
<evidence type="ECO:0000256" key="2">
    <source>
        <dbReference type="ARBA" id="ARBA00001946"/>
    </source>
</evidence>
<protein>
    <recommendedName>
        <fullName evidence="11">Hydroxyethylthiazole kinase</fullName>
        <ecNumber evidence="11">2.7.1.50</ecNumber>
    </recommendedName>
    <alternativeName>
        <fullName evidence="11">4-methyl-5-beta-hydroxyethylthiazole kinase</fullName>
        <shortName evidence="11">TH kinase</shortName>
        <shortName evidence="11">Thz kinase</shortName>
    </alternativeName>
</protein>
<accession>A0A3Q9BMD4</accession>
<evidence type="ECO:0000256" key="11">
    <source>
        <dbReference type="HAMAP-Rule" id="MF_00228"/>
    </source>
</evidence>
<keyword evidence="7 11" id="KW-0418">Kinase</keyword>
<comment type="similarity">
    <text evidence="11">Belongs to the Thz kinase family.</text>
</comment>
<evidence type="ECO:0000256" key="1">
    <source>
        <dbReference type="ARBA" id="ARBA00001771"/>
    </source>
</evidence>
<dbReference type="Proteomes" id="UP000273326">
    <property type="component" value="Chromosome"/>
</dbReference>
<comment type="cofactor">
    <cofactor evidence="2 11">
        <name>Mg(2+)</name>
        <dbReference type="ChEBI" id="CHEBI:18420"/>
    </cofactor>
</comment>
<dbReference type="GO" id="GO:0004417">
    <property type="term" value="F:hydroxyethylthiazole kinase activity"/>
    <property type="evidence" value="ECO:0007669"/>
    <property type="project" value="UniProtKB-UniRule"/>
</dbReference>
<evidence type="ECO:0000313" key="12">
    <source>
        <dbReference type="EMBL" id="AZP05723.1"/>
    </source>
</evidence>
<dbReference type="InterPro" id="IPR000417">
    <property type="entry name" value="Hyethyz_kinase"/>
</dbReference>
<evidence type="ECO:0000256" key="7">
    <source>
        <dbReference type="ARBA" id="ARBA00022777"/>
    </source>
</evidence>
<evidence type="ECO:0000313" key="13">
    <source>
        <dbReference type="Proteomes" id="UP000273326"/>
    </source>
</evidence>
<keyword evidence="13" id="KW-1185">Reference proteome</keyword>
<comment type="function">
    <text evidence="11">Catalyzes the phosphorylation of the hydroxyl group of 4-methyl-5-beta-hydroxyethylthiazole (THZ).</text>
</comment>
<evidence type="ECO:0000256" key="9">
    <source>
        <dbReference type="ARBA" id="ARBA00022842"/>
    </source>
</evidence>
<dbReference type="Gene3D" id="3.40.1190.20">
    <property type="match status" value="1"/>
</dbReference>
<dbReference type="HAMAP" id="MF_00228">
    <property type="entry name" value="Thz_kinase"/>
    <property type="match status" value="1"/>
</dbReference>
<name>A0A3Q9BMD4_9LACT</name>
<dbReference type="KEGG" id="jeh:EJN90_07495"/>
<keyword evidence="9 11" id="KW-0460">Magnesium</keyword>
<feature type="binding site" evidence="11">
    <location>
        <position position="115"/>
    </location>
    <ligand>
        <name>ATP</name>
        <dbReference type="ChEBI" id="CHEBI:30616"/>
    </ligand>
</feature>
<sequence>MQLINQVREQSPLVHHITNYVTVNDCANITLAIGASPIMADALEEAAEITQIASGLVLNMGTLNKRTVASMIESGKMANKIGIPVILDPVGAGASSFRNETAAKLLKEIKVNVLRGNISEIKFLAGLDSETKGVDASENDWTNSTDAQKIAQDLAIRLDCIVAITGKVDFVSDGNRTVAIENGHSMLSQLTGTGCMCSSLIGSYCGAAAEKTFEATVTALVTMGVAGELSFEKAGEVGNGSFRVSLQDAISKMNEEMLTRRALFYEI</sequence>
<dbReference type="NCBIfam" id="NF006830">
    <property type="entry name" value="PRK09355.1"/>
    <property type="match status" value="1"/>
</dbReference>
<dbReference type="SUPFAM" id="SSF53613">
    <property type="entry name" value="Ribokinase-like"/>
    <property type="match status" value="1"/>
</dbReference>
<evidence type="ECO:0000256" key="5">
    <source>
        <dbReference type="ARBA" id="ARBA00022723"/>
    </source>
</evidence>
<comment type="pathway">
    <text evidence="3 11">Cofactor biosynthesis; thiamine diphosphate biosynthesis; 4-methyl-5-(2-phosphoethyl)-thiazole from 5-(2-hydroxyethyl)-4-methylthiazole: step 1/1.</text>
</comment>
<dbReference type="GO" id="GO:0009229">
    <property type="term" value="P:thiamine diphosphate biosynthetic process"/>
    <property type="evidence" value="ECO:0007669"/>
    <property type="project" value="UniProtKB-UniRule"/>
</dbReference>
<dbReference type="Pfam" id="PF02110">
    <property type="entry name" value="HK"/>
    <property type="match status" value="1"/>
</dbReference>
<dbReference type="OrthoDB" id="9778146at2"/>
<feature type="binding site" evidence="11">
    <location>
        <position position="39"/>
    </location>
    <ligand>
        <name>substrate</name>
    </ligand>
</feature>
<dbReference type="GO" id="GO:0000287">
    <property type="term" value="F:magnesium ion binding"/>
    <property type="evidence" value="ECO:0007669"/>
    <property type="project" value="UniProtKB-UniRule"/>
</dbReference>
<feature type="binding site" evidence="11">
    <location>
        <position position="165"/>
    </location>
    <ligand>
        <name>ATP</name>
        <dbReference type="ChEBI" id="CHEBI:30616"/>
    </ligand>
</feature>
<evidence type="ECO:0000256" key="3">
    <source>
        <dbReference type="ARBA" id="ARBA00004868"/>
    </source>
</evidence>
<keyword evidence="5 11" id="KW-0479">Metal-binding</keyword>
<evidence type="ECO:0000256" key="10">
    <source>
        <dbReference type="ARBA" id="ARBA00022977"/>
    </source>
</evidence>
<dbReference type="UniPathway" id="UPA00060">
    <property type="reaction ID" value="UER00139"/>
</dbReference>
<dbReference type="PIRSF" id="PIRSF000513">
    <property type="entry name" value="Thz_kinase"/>
    <property type="match status" value="1"/>
</dbReference>
<gene>
    <name evidence="11" type="primary">thiM</name>
    <name evidence="12" type="ORF">EJN90_07495</name>
</gene>
<dbReference type="EMBL" id="CP034465">
    <property type="protein sequence ID" value="AZP05723.1"/>
    <property type="molecule type" value="Genomic_DNA"/>
</dbReference>
<organism evidence="12 13">
    <name type="scientific">Jeotgalibaca ciconiae</name>
    <dbReference type="NCBI Taxonomy" id="2496265"/>
    <lineage>
        <taxon>Bacteria</taxon>
        <taxon>Bacillati</taxon>
        <taxon>Bacillota</taxon>
        <taxon>Bacilli</taxon>
        <taxon>Lactobacillales</taxon>
        <taxon>Carnobacteriaceae</taxon>
        <taxon>Jeotgalibaca</taxon>
    </lineage>
</organism>
<comment type="catalytic activity">
    <reaction evidence="1 11">
        <text>5-(2-hydroxyethyl)-4-methylthiazole + ATP = 4-methyl-5-(2-phosphooxyethyl)-thiazole + ADP + H(+)</text>
        <dbReference type="Rhea" id="RHEA:24212"/>
        <dbReference type="ChEBI" id="CHEBI:15378"/>
        <dbReference type="ChEBI" id="CHEBI:17957"/>
        <dbReference type="ChEBI" id="CHEBI:30616"/>
        <dbReference type="ChEBI" id="CHEBI:58296"/>
        <dbReference type="ChEBI" id="CHEBI:456216"/>
        <dbReference type="EC" id="2.7.1.50"/>
    </reaction>
</comment>
<evidence type="ECO:0000256" key="8">
    <source>
        <dbReference type="ARBA" id="ARBA00022840"/>
    </source>
</evidence>
<evidence type="ECO:0000256" key="6">
    <source>
        <dbReference type="ARBA" id="ARBA00022741"/>
    </source>
</evidence>
<feature type="binding site" evidence="11">
    <location>
        <position position="192"/>
    </location>
    <ligand>
        <name>substrate</name>
    </ligand>
</feature>
<reference evidence="13" key="1">
    <citation type="submission" date="2018-12" db="EMBL/GenBank/DDBJ databases">
        <title>Complete genome sequencing of Jeotgalibaca sp. H21T32.</title>
        <authorList>
            <person name="Bae J.-W."/>
            <person name="Lee S.-Y."/>
        </authorList>
    </citation>
    <scope>NUCLEOTIDE SEQUENCE [LARGE SCALE GENOMIC DNA]</scope>
    <source>
        <strain evidence="13">H21T32</strain>
    </source>
</reference>
<dbReference type="AlphaFoldDB" id="A0A3Q9BMD4"/>
<dbReference type="CDD" id="cd01170">
    <property type="entry name" value="THZ_kinase"/>
    <property type="match status" value="1"/>
</dbReference>
<keyword evidence="6 11" id="KW-0547">Nucleotide-binding</keyword>
<keyword evidence="10 11" id="KW-0784">Thiamine biosynthesis</keyword>
<keyword evidence="4 11" id="KW-0808">Transferase</keyword>